<evidence type="ECO:0000313" key="3">
    <source>
        <dbReference type="EMBL" id="EPT03398.1"/>
    </source>
</evidence>
<dbReference type="eggNOG" id="ENOG502S0NE">
    <property type="taxonomic scope" value="Eukaryota"/>
</dbReference>
<gene>
    <name evidence="3" type="ORF">FOMPIDRAFT_1115990</name>
</gene>
<accession>S8EGH6</accession>
<proteinExistence type="predicted"/>
<dbReference type="SUPFAM" id="SSF53098">
    <property type="entry name" value="Ribonuclease H-like"/>
    <property type="match status" value="1"/>
</dbReference>
<dbReference type="Proteomes" id="UP000015241">
    <property type="component" value="Unassembled WGS sequence"/>
</dbReference>
<dbReference type="InParanoid" id="S8EGH6"/>
<evidence type="ECO:0000256" key="1">
    <source>
        <dbReference type="SAM" id="MobiDB-lite"/>
    </source>
</evidence>
<keyword evidence="4" id="KW-1185">Reference proteome</keyword>
<dbReference type="PANTHER" id="PTHR28083">
    <property type="entry name" value="GOOD FOR FULL DBP5 ACTIVITY PROTEIN 2"/>
    <property type="match status" value="1"/>
</dbReference>
<organism evidence="3 4">
    <name type="scientific">Fomitopsis schrenkii</name>
    <name type="common">Brown rot fungus</name>
    <dbReference type="NCBI Taxonomy" id="2126942"/>
    <lineage>
        <taxon>Eukaryota</taxon>
        <taxon>Fungi</taxon>
        <taxon>Dikarya</taxon>
        <taxon>Basidiomycota</taxon>
        <taxon>Agaricomycotina</taxon>
        <taxon>Agaricomycetes</taxon>
        <taxon>Polyporales</taxon>
        <taxon>Fomitopsis</taxon>
    </lineage>
</organism>
<dbReference type="EMBL" id="KE504130">
    <property type="protein sequence ID" value="EPT03398.1"/>
    <property type="molecule type" value="Genomic_DNA"/>
</dbReference>
<dbReference type="InterPro" id="IPR012337">
    <property type="entry name" value="RNaseH-like_sf"/>
</dbReference>
<evidence type="ECO:0000259" key="2">
    <source>
        <dbReference type="Pfam" id="PF21762"/>
    </source>
</evidence>
<evidence type="ECO:0000313" key="4">
    <source>
        <dbReference type="Proteomes" id="UP000015241"/>
    </source>
</evidence>
<feature type="region of interest" description="Disordered" evidence="1">
    <location>
        <begin position="434"/>
        <end position="459"/>
    </location>
</feature>
<dbReference type="Pfam" id="PF21762">
    <property type="entry name" value="DEDDh_C"/>
    <property type="match status" value="1"/>
</dbReference>
<protein>
    <recommendedName>
        <fullName evidence="2">Gfd2/YDR514C-like C-terminal domain-containing protein</fullName>
    </recommendedName>
</protein>
<dbReference type="InterPro" id="IPR048519">
    <property type="entry name" value="Gfd2/YDR514C-like_C"/>
</dbReference>
<sequence length="459" mass="51552">MGPSTTEAKSLSDLTLVDPHGWECDLHSIYAAYVGQFQLRNIPWYRRSWGIFFETFQKFLAFGWPVITVTDANTGQPHITTRSAYIDAFAEAIRTRYDERLPKVSTILVVTPFETNRRPMRKICDDVTYKKMYATLPGIRLAAQKVCARSGQPKLIRELWAARDKTFLAIDFKWSERNPSTVLTWGYAAVRCGALYTADVWPPEPENNYRRGHYIVEEYVDKVINIWQHTFPWAQFDDSQVIPRDNLPRAIQAIISSLATPDSLTAPNDLVVVGHGIQEDLCRLQELGIKIPSNVFTIDIAAFERQLFASGQRHGTTIKASRPRAQDTILSLPDLLQSLGIEVPCTLHNAGNGAMMCLLALQMMLEPKGTKIPRCKLPGFQTTHHHARSSSYDLGVSASSQVVDGRSTTTGIVSNRPRSTSEHIERAPHIPVRRVPGPAASVRRRSMPPTESNWHHLGA</sequence>
<feature type="domain" description="Gfd2/YDR514C-like C-terminal" evidence="2">
    <location>
        <begin position="166"/>
        <end position="364"/>
    </location>
</feature>
<reference evidence="3 4" key="1">
    <citation type="journal article" date="2012" name="Science">
        <title>The Paleozoic origin of enzymatic lignin decomposition reconstructed from 31 fungal genomes.</title>
        <authorList>
            <person name="Floudas D."/>
            <person name="Binder M."/>
            <person name="Riley R."/>
            <person name="Barry K."/>
            <person name="Blanchette R.A."/>
            <person name="Henrissat B."/>
            <person name="Martinez A.T."/>
            <person name="Otillar R."/>
            <person name="Spatafora J.W."/>
            <person name="Yadav J.S."/>
            <person name="Aerts A."/>
            <person name="Benoit I."/>
            <person name="Boyd A."/>
            <person name="Carlson A."/>
            <person name="Copeland A."/>
            <person name="Coutinho P.M."/>
            <person name="de Vries R.P."/>
            <person name="Ferreira P."/>
            <person name="Findley K."/>
            <person name="Foster B."/>
            <person name="Gaskell J."/>
            <person name="Glotzer D."/>
            <person name="Gorecki P."/>
            <person name="Heitman J."/>
            <person name="Hesse C."/>
            <person name="Hori C."/>
            <person name="Igarashi K."/>
            <person name="Jurgens J.A."/>
            <person name="Kallen N."/>
            <person name="Kersten P."/>
            <person name="Kohler A."/>
            <person name="Kuees U."/>
            <person name="Kumar T.K.A."/>
            <person name="Kuo A."/>
            <person name="LaButti K."/>
            <person name="Larrondo L.F."/>
            <person name="Lindquist E."/>
            <person name="Ling A."/>
            <person name="Lombard V."/>
            <person name="Lucas S."/>
            <person name="Lundell T."/>
            <person name="Martin R."/>
            <person name="McLaughlin D.J."/>
            <person name="Morgenstern I."/>
            <person name="Morin E."/>
            <person name="Murat C."/>
            <person name="Nagy L.G."/>
            <person name="Nolan M."/>
            <person name="Ohm R.A."/>
            <person name="Patyshakuliyeva A."/>
            <person name="Rokas A."/>
            <person name="Ruiz-Duenas F.J."/>
            <person name="Sabat G."/>
            <person name="Salamov A."/>
            <person name="Samejima M."/>
            <person name="Schmutz J."/>
            <person name="Slot J.C."/>
            <person name="St John F."/>
            <person name="Stenlid J."/>
            <person name="Sun H."/>
            <person name="Sun S."/>
            <person name="Syed K."/>
            <person name="Tsang A."/>
            <person name="Wiebenga A."/>
            <person name="Young D."/>
            <person name="Pisabarro A."/>
            <person name="Eastwood D.C."/>
            <person name="Martin F."/>
            <person name="Cullen D."/>
            <person name="Grigoriev I.V."/>
            <person name="Hibbett D.S."/>
        </authorList>
    </citation>
    <scope>NUCLEOTIDE SEQUENCE</scope>
    <source>
        <strain evidence="4">FP-58527</strain>
    </source>
</reference>
<dbReference type="OrthoDB" id="5953249at2759"/>
<dbReference type="InterPro" id="IPR040151">
    <property type="entry name" value="Gfd2/YDR514C-like"/>
</dbReference>
<dbReference type="AlphaFoldDB" id="S8EGH6"/>
<dbReference type="STRING" id="743788.S8EGH6"/>
<name>S8EGH6_FOMSC</name>
<dbReference type="HOGENOM" id="CLU_031395_1_1_1"/>
<dbReference type="GO" id="GO:0005634">
    <property type="term" value="C:nucleus"/>
    <property type="evidence" value="ECO:0007669"/>
    <property type="project" value="TreeGrafter"/>
</dbReference>
<dbReference type="PANTHER" id="PTHR28083:SF1">
    <property type="entry name" value="GOOD FOR FULL DBP5 ACTIVITY PROTEIN 2"/>
    <property type="match status" value="1"/>
</dbReference>